<dbReference type="InterPro" id="IPR005331">
    <property type="entry name" value="Sulfotransferase"/>
</dbReference>
<dbReference type="Pfam" id="PF03567">
    <property type="entry name" value="Sulfotransfer_2"/>
    <property type="match status" value="1"/>
</dbReference>
<dbReference type="AlphaFoldDB" id="A0A940MR16"/>
<comment type="caution">
    <text evidence="1">The sequence shown here is derived from an EMBL/GenBank/DDBJ whole genome shotgun (WGS) entry which is preliminary data.</text>
</comment>
<protein>
    <submittedName>
        <fullName evidence="1">Sulfotransferase family 2 domain-containing protein</fullName>
    </submittedName>
</protein>
<keyword evidence="2" id="KW-1185">Reference proteome</keyword>
<organism evidence="1 2">
    <name type="scientific">Sagittula salina</name>
    <dbReference type="NCBI Taxonomy" id="2820268"/>
    <lineage>
        <taxon>Bacteria</taxon>
        <taxon>Pseudomonadati</taxon>
        <taxon>Pseudomonadota</taxon>
        <taxon>Alphaproteobacteria</taxon>
        <taxon>Rhodobacterales</taxon>
        <taxon>Roseobacteraceae</taxon>
        <taxon>Sagittula</taxon>
    </lineage>
</organism>
<proteinExistence type="predicted"/>
<dbReference type="Proteomes" id="UP000675940">
    <property type="component" value="Unassembled WGS sequence"/>
</dbReference>
<dbReference type="InterPro" id="IPR027417">
    <property type="entry name" value="P-loop_NTPase"/>
</dbReference>
<evidence type="ECO:0000313" key="2">
    <source>
        <dbReference type="Proteomes" id="UP000675940"/>
    </source>
</evidence>
<dbReference type="SUPFAM" id="SSF52540">
    <property type="entry name" value="P-loop containing nucleoside triphosphate hydrolases"/>
    <property type="match status" value="1"/>
</dbReference>
<reference evidence="1" key="1">
    <citation type="submission" date="2021-03" db="EMBL/GenBank/DDBJ databases">
        <title>Sagittula salina sp. nov. strain M10.9X isolated from the marine waste.</title>
        <authorList>
            <person name="Satari L."/>
            <person name="Molina-Menor E."/>
            <person name="Vidal-Verdu A."/>
            <person name="Pascual J."/>
            <person name="Pereto J."/>
            <person name="Porcar M."/>
        </authorList>
    </citation>
    <scope>NUCLEOTIDE SEQUENCE</scope>
    <source>
        <strain evidence="1">M10.9X</strain>
    </source>
</reference>
<evidence type="ECO:0000313" key="1">
    <source>
        <dbReference type="EMBL" id="MBP0483834.1"/>
    </source>
</evidence>
<dbReference type="EMBL" id="JAGISH010000008">
    <property type="protein sequence ID" value="MBP0483834.1"/>
    <property type="molecule type" value="Genomic_DNA"/>
</dbReference>
<dbReference type="Gene3D" id="3.40.50.300">
    <property type="entry name" value="P-loop containing nucleotide triphosphate hydrolases"/>
    <property type="match status" value="1"/>
</dbReference>
<dbReference type="RefSeq" id="WP_209361771.1">
    <property type="nucleotide sequence ID" value="NZ_JAGISH010000008.1"/>
</dbReference>
<accession>A0A940MR16</accession>
<sequence>MIISPGRRYIFVHIPKTGGTSMASALEARAMRGDILIGDTPKAKKRRPRVKKLQAQAAGRLWKHSTLKDIEGVVGESEVRDYFVFTFVRNPWDRMVSYYHWLRAQTFDHSQVRLAQMMTFGDFVKHPFTAQAMTFNPYSSYVQDWTGEGRCNQYIRLEHWRNDMDLLEDHLGFVPGIGHLNRSVRHPDYRMYYTDQTAEVVDRICREDVMRFGYRF</sequence>
<gene>
    <name evidence="1" type="ORF">J5474_15220</name>
</gene>
<name>A0A940MR16_9RHOB</name>
<dbReference type="GO" id="GO:0008146">
    <property type="term" value="F:sulfotransferase activity"/>
    <property type="evidence" value="ECO:0007669"/>
    <property type="project" value="InterPro"/>
</dbReference>
<dbReference type="GO" id="GO:0016020">
    <property type="term" value="C:membrane"/>
    <property type="evidence" value="ECO:0007669"/>
    <property type="project" value="InterPro"/>
</dbReference>